<dbReference type="PANTHER" id="PTHR43031">
    <property type="entry name" value="FAD-DEPENDENT OXIDOREDUCTASE"/>
    <property type="match status" value="1"/>
</dbReference>
<dbReference type="PROSITE" id="PS50206">
    <property type="entry name" value="RHODANESE_3"/>
    <property type="match status" value="1"/>
</dbReference>
<dbReference type="EMBL" id="JACHWU010000001">
    <property type="protein sequence ID" value="MBB3049519.1"/>
    <property type="molecule type" value="Genomic_DNA"/>
</dbReference>
<dbReference type="Proteomes" id="UP000550714">
    <property type="component" value="Unassembled WGS sequence"/>
</dbReference>
<dbReference type="PANTHER" id="PTHR43031:SF1">
    <property type="entry name" value="PYRIDINE NUCLEOTIDE-DISULPHIDE OXIDOREDUCTASE"/>
    <property type="match status" value="1"/>
</dbReference>
<dbReference type="SMART" id="SM00450">
    <property type="entry name" value="RHOD"/>
    <property type="match status" value="1"/>
</dbReference>
<dbReference type="SUPFAM" id="SSF52821">
    <property type="entry name" value="Rhodanese/Cell cycle control phosphatase"/>
    <property type="match status" value="1"/>
</dbReference>
<dbReference type="InterPro" id="IPR050229">
    <property type="entry name" value="GlpE_sulfurtransferase"/>
</dbReference>
<gene>
    <name evidence="2" type="ORF">FHS23_000514</name>
</gene>
<feature type="domain" description="Rhodanese" evidence="1">
    <location>
        <begin position="16"/>
        <end position="107"/>
    </location>
</feature>
<evidence type="ECO:0000313" key="2">
    <source>
        <dbReference type="EMBL" id="MBB3049519.1"/>
    </source>
</evidence>
<keyword evidence="2" id="KW-0808">Transferase</keyword>
<evidence type="ECO:0000313" key="3">
    <source>
        <dbReference type="Proteomes" id="UP000550714"/>
    </source>
</evidence>
<dbReference type="CDD" id="cd00158">
    <property type="entry name" value="RHOD"/>
    <property type="match status" value="1"/>
</dbReference>
<protein>
    <submittedName>
        <fullName evidence="2">Rhodanese-related sulfurtransferase</fullName>
    </submittedName>
</protein>
<accession>A0A839RY28</accession>
<keyword evidence="3" id="KW-1185">Reference proteome</keyword>
<comment type="caution">
    <text evidence="2">The sequence shown here is derived from an EMBL/GenBank/DDBJ whole genome shotgun (WGS) entry which is preliminary data.</text>
</comment>
<evidence type="ECO:0000259" key="1">
    <source>
        <dbReference type="PROSITE" id="PS50206"/>
    </source>
</evidence>
<dbReference type="InterPro" id="IPR036873">
    <property type="entry name" value="Rhodanese-like_dom_sf"/>
</dbReference>
<dbReference type="AlphaFoldDB" id="A0A839RY28"/>
<dbReference type="InterPro" id="IPR001763">
    <property type="entry name" value="Rhodanese-like_dom"/>
</dbReference>
<proteinExistence type="predicted"/>
<organism evidence="2 3">
    <name type="scientific">Prauserella isguenensis</name>
    <dbReference type="NCBI Taxonomy" id="1470180"/>
    <lineage>
        <taxon>Bacteria</taxon>
        <taxon>Bacillati</taxon>
        <taxon>Actinomycetota</taxon>
        <taxon>Actinomycetes</taxon>
        <taxon>Pseudonocardiales</taxon>
        <taxon>Pseudonocardiaceae</taxon>
        <taxon>Prauserella</taxon>
    </lineage>
</organism>
<reference evidence="2 3" key="1">
    <citation type="submission" date="2020-08" db="EMBL/GenBank/DDBJ databases">
        <title>Genomic Encyclopedia of Type Strains, Phase III (KMG-III): the genomes of soil and plant-associated and newly described type strains.</title>
        <authorList>
            <person name="Whitman W."/>
        </authorList>
    </citation>
    <scope>NUCLEOTIDE SEQUENCE [LARGE SCALE GENOMIC DNA]</scope>
    <source>
        <strain evidence="2 3">CECT 8577</strain>
    </source>
</reference>
<sequence>MVNPAEIPTTRVSDLPADGAVLLDVREADEWAAGHAPDAVHIPLGDLPASTDRLAELPDDRPVYVICRTGGRSAQATAWLNAAGLVDAVNVAGGMKSWQTEGRALETDHDAAEPEVL</sequence>
<dbReference type="Pfam" id="PF00581">
    <property type="entry name" value="Rhodanese"/>
    <property type="match status" value="1"/>
</dbReference>
<dbReference type="GO" id="GO:0016740">
    <property type="term" value="F:transferase activity"/>
    <property type="evidence" value="ECO:0007669"/>
    <property type="project" value="UniProtKB-KW"/>
</dbReference>
<dbReference type="Gene3D" id="3.40.250.10">
    <property type="entry name" value="Rhodanese-like domain"/>
    <property type="match status" value="1"/>
</dbReference>
<name>A0A839RY28_9PSEU</name>